<proteinExistence type="predicted"/>
<sequence>MDRGVSSPIVTVILPAKDAGPYIGTTVTTLGRQFEDPGRLRLVVIDDGSTDDTRAQVQHFARDMPHVEIISNPQPVGLAAARNQGLDLVDTDFFCFVDGDDWMHPERLESLVDSMSRLECDFVRTDHVTDTDGRRRLMRAPHGRRGRVVSPREAIMPADETTMVDYPYAWAGMFHRRVLDQGLAHFEPGLFTAEDRPWIWRLHLRAASFAVVDAPAILYRRGVTTSLTQVLDRRQLDFLPAFAEAIRVVEADDEADRFLPKIATTTMSVCAYHLFRARAMSTADRTALRTGIRDLLRAIPAEQIDPALSRLSDRRRRILARLVREVRTA</sequence>
<reference evidence="2 3" key="1">
    <citation type="submission" date="2016-02" db="EMBL/GenBank/DDBJ databases">
        <authorList>
            <person name="Wen L."/>
            <person name="He K."/>
            <person name="Yang H."/>
        </authorList>
    </citation>
    <scope>NUCLEOTIDE SEQUENCE [LARGE SCALE GENOMIC DNA]</scope>
    <source>
        <strain evidence="2 3">CD11_3</strain>
    </source>
</reference>
<evidence type="ECO:0000313" key="2">
    <source>
        <dbReference type="EMBL" id="OAH50428.1"/>
    </source>
</evidence>
<dbReference type="PANTHER" id="PTHR43685">
    <property type="entry name" value="GLYCOSYLTRANSFERASE"/>
    <property type="match status" value="1"/>
</dbReference>
<dbReference type="PANTHER" id="PTHR43685:SF2">
    <property type="entry name" value="GLYCOSYLTRANSFERASE 2-LIKE DOMAIN-CONTAINING PROTEIN"/>
    <property type="match status" value="1"/>
</dbReference>
<dbReference type="Pfam" id="PF00535">
    <property type="entry name" value="Glycos_transf_2"/>
    <property type="match status" value="1"/>
</dbReference>
<dbReference type="AlphaFoldDB" id="A0A177KAI8"/>
<dbReference type="InterPro" id="IPR001173">
    <property type="entry name" value="Glyco_trans_2-like"/>
</dbReference>
<dbReference type="SUPFAM" id="SSF53448">
    <property type="entry name" value="Nucleotide-diphospho-sugar transferases"/>
    <property type="match status" value="1"/>
</dbReference>
<name>A0A177KAI8_9MICO</name>
<gene>
    <name evidence="2" type="ORF">AYL44_08205</name>
</gene>
<protein>
    <recommendedName>
        <fullName evidence="1">Glycosyltransferase 2-like domain-containing protein</fullName>
    </recommendedName>
</protein>
<evidence type="ECO:0000313" key="3">
    <source>
        <dbReference type="Proteomes" id="UP000076998"/>
    </source>
</evidence>
<feature type="domain" description="Glycosyltransferase 2-like" evidence="1">
    <location>
        <begin position="11"/>
        <end position="146"/>
    </location>
</feature>
<dbReference type="OrthoDB" id="3226099at2"/>
<dbReference type="CDD" id="cd00761">
    <property type="entry name" value="Glyco_tranf_GTA_type"/>
    <property type="match status" value="1"/>
</dbReference>
<dbReference type="InterPro" id="IPR029044">
    <property type="entry name" value="Nucleotide-diphossugar_trans"/>
</dbReference>
<comment type="caution">
    <text evidence="2">The sequence shown here is derived from an EMBL/GenBank/DDBJ whole genome shotgun (WGS) entry which is preliminary data.</text>
</comment>
<evidence type="ECO:0000259" key="1">
    <source>
        <dbReference type="Pfam" id="PF00535"/>
    </source>
</evidence>
<accession>A0A177KAI8</accession>
<organism evidence="2 3">
    <name type="scientific">Microbacterium oleivorans</name>
    <dbReference type="NCBI Taxonomy" id="273677"/>
    <lineage>
        <taxon>Bacteria</taxon>
        <taxon>Bacillati</taxon>
        <taxon>Actinomycetota</taxon>
        <taxon>Actinomycetes</taxon>
        <taxon>Micrococcales</taxon>
        <taxon>Microbacteriaceae</taxon>
        <taxon>Microbacterium</taxon>
    </lineage>
</organism>
<dbReference type="Gene3D" id="3.90.550.10">
    <property type="entry name" value="Spore Coat Polysaccharide Biosynthesis Protein SpsA, Chain A"/>
    <property type="match status" value="1"/>
</dbReference>
<dbReference type="InterPro" id="IPR050834">
    <property type="entry name" value="Glycosyltransf_2"/>
</dbReference>
<dbReference type="Proteomes" id="UP000076998">
    <property type="component" value="Unassembled WGS sequence"/>
</dbReference>
<dbReference type="EMBL" id="LSTV01000002">
    <property type="protein sequence ID" value="OAH50428.1"/>
    <property type="molecule type" value="Genomic_DNA"/>
</dbReference>